<dbReference type="InterPro" id="IPR015425">
    <property type="entry name" value="FH2_Formin"/>
</dbReference>
<dbReference type="PANTHER" id="PTHR45857">
    <property type="entry name" value="FORMIN-LIKE PROTEIN"/>
    <property type="match status" value="1"/>
</dbReference>
<dbReference type="Gene3D" id="3.30.160.60">
    <property type="entry name" value="Classic Zinc Finger"/>
    <property type="match status" value="1"/>
</dbReference>
<comment type="caution">
    <text evidence="4">The sequence shown here is derived from an EMBL/GenBank/DDBJ whole genome shotgun (WGS) entry which is preliminary data.</text>
</comment>
<name>A0A016WMG7_9BILA</name>
<dbReference type="STRING" id="53326.A0A016WMG7"/>
<organism evidence="4 5">
    <name type="scientific">Ancylostoma ceylanicum</name>
    <dbReference type="NCBI Taxonomy" id="53326"/>
    <lineage>
        <taxon>Eukaryota</taxon>
        <taxon>Metazoa</taxon>
        <taxon>Ecdysozoa</taxon>
        <taxon>Nematoda</taxon>
        <taxon>Chromadorea</taxon>
        <taxon>Rhabditida</taxon>
        <taxon>Rhabditina</taxon>
        <taxon>Rhabditomorpha</taxon>
        <taxon>Strongyloidea</taxon>
        <taxon>Ancylostomatidae</taxon>
        <taxon>Ancylostomatinae</taxon>
        <taxon>Ancylostoma</taxon>
    </lineage>
</organism>
<dbReference type="AlphaFoldDB" id="A0A016WMG7"/>
<gene>
    <name evidence="4" type="primary">Acey_s0597.g455</name>
    <name evidence="4" type="synonym">Acey-fozi-1</name>
    <name evidence="4" type="ORF">Y032_0597g455</name>
</gene>
<dbReference type="PANTHER" id="PTHR45857:SF8">
    <property type="entry name" value="FORMIN-HOMOLOGY AND ZINC FINGER DOMAINS PROTEIN 1"/>
    <property type="match status" value="1"/>
</dbReference>
<dbReference type="GO" id="GO:0016477">
    <property type="term" value="P:cell migration"/>
    <property type="evidence" value="ECO:0007669"/>
    <property type="project" value="TreeGrafter"/>
</dbReference>
<feature type="region of interest" description="Disordered" evidence="2">
    <location>
        <begin position="1"/>
        <end position="54"/>
    </location>
</feature>
<evidence type="ECO:0000259" key="3">
    <source>
        <dbReference type="PROSITE" id="PS51444"/>
    </source>
</evidence>
<accession>A0A016WMG7</accession>
<feature type="region of interest" description="Disordered" evidence="2">
    <location>
        <begin position="331"/>
        <end position="355"/>
    </location>
</feature>
<reference evidence="5" key="1">
    <citation type="journal article" date="2015" name="Nat. Genet.">
        <title>The genome and transcriptome of the zoonotic hookworm Ancylostoma ceylanicum identify infection-specific gene families.</title>
        <authorList>
            <person name="Schwarz E.M."/>
            <person name="Hu Y."/>
            <person name="Antoshechkin I."/>
            <person name="Miller M.M."/>
            <person name="Sternberg P.W."/>
            <person name="Aroian R.V."/>
        </authorList>
    </citation>
    <scope>NUCLEOTIDE SEQUENCE</scope>
    <source>
        <strain evidence="5">HY135</strain>
    </source>
</reference>
<dbReference type="GO" id="GO:0051015">
    <property type="term" value="F:actin filament binding"/>
    <property type="evidence" value="ECO:0007669"/>
    <property type="project" value="TreeGrafter"/>
</dbReference>
<dbReference type="Gene3D" id="1.20.58.2220">
    <property type="entry name" value="Formin, FH2 domain"/>
    <property type="match status" value="1"/>
</dbReference>
<dbReference type="GO" id="GO:0008360">
    <property type="term" value="P:regulation of cell shape"/>
    <property type="evidence" value="ECO:0007669"/>
    <property type="project" value="TreeGrafter"/>
</dbReference>
<evidence type="ECO:0000313" key="4">
    <source>
        <dbReference type="EMBL" id="EYC40791.1"/>
    </source>
</evidence>
<evidence type="ECO:0000256" key="1">
    <source>
        <dbReference type="ARBA" id="ARBA00023449"/>
    </source>
</evidence>
<proteinExistence type="inferred from homology"/>
<feature type="compositionally biased region" description="Polar residues" evidence="2">
    <location>
        <begin position="252"/>
        <end position="262"/>
    </location>
</feature>
<dbReference type="PROSITE" id="PS51444">
    <property type="entry name" value="FH2"/>
    <property type="match status" value="1"/>
</dbReference>
<keyword evidence="5" id="KW-1185">Reference proteome</keyword>
<dbReference type="Pfam" id="PF02181">
    <property type="entry name" value="FH2"/>
    <property type="match status" value="1"/>
</dbReference>
<feature type="region of interest" description="Disordered" evidence="2">
    <location>
        <begin position="229"/>
        <end position="269"/>
    </location>
</feature>
<evidence type="ECO:0000256" key="2">
    <source>
        <dbReference type="SAM" id="MobiDB-lite"/>
    </source>
</evidence>
<dbReference type="InterPro" id="IPR043592">
    <property type="entry name" value="FMNL_animal"/>
</dbReference>
<dbReference type="EMBL" id="JARK01000197">
    <property type="protein sequence ID" value="EYC40791.1"/>
    <property type="molecule type" value="Genomic_DNA"/>
</dbReference>
<sequence length="741" mass="81365">MLANMNGLAAPTPPAVAPPTPRTVPTLARTSAPPTSDALECSTSPTNTSGSDVSGLSSSELAAILLAGQQNAVKQEFQETHVKSELPPMANPLFGMSDAAALLHFLQAQQAVAQFHAQAQAAAQQRAAIQQQQQSTPPERKRSYPCTFQFCVICQKDVHSSKLPCHIRQCHVAKPMFQCPACDFTSTYSKNNVKSHMVSLHGLAGDPISYMDKYAAQVDEFMKMCFPNVRGRGRPMQGRSSPRSPTSPQQSAARRTNQQNSALRRPSMVHPQHEMLALQQQQALFAAAQGLANVSFSNSASISPLSIFPQMVNNNNKLTTATLDTKLTQSEYKPPKMDSADSLDNGVSSSGSAEDIRNKFMGGRTLSNFVLSMRPQTSRPGDSVQPRYLKTIPACTVLDDEQVKDTVFDAAPAALTSEVVEYVQGQVEEDTSLLGEEQHQRVAELLKKVNLKKFEIEFSIHSVGRLDMTVLPLERASLVLEAVPSAADVERIRRFTAAHPNAQWTEAEQFVIDLAGIERAEEKLTVMVHTATFDDTMTTINEQLDAYANAAKLVQESEQLRLILQTILALLNHLNGSTLAEKVVGGFCTSQLTEICSAQVAGGSSVLQTVAAFIRDRAPYATDVAELVEPLTTAAKVPFLSIYDSLLQLDEGNQRVQLELEQLDFEHPVLAVRLGEMRRRLEEMADKLVRVKDQVLVMLSYMGEALPRTESEFRPEVYLSKLCDFLTSLRLHNELDVEVEN</sequence>
<dbReference type="GO" id="GO:0005829">
    <property type="term" value="C:cytosol"/>
    <property type="evidence" value="ECO:0007669"/>
    <property type="project" value="TreeGrafter"/>
</dbReference>
<dbReference type="GO" id="GO:0030866">
    <property type="term" value="P:cortical actin cytoskeleton organization"/>
    <property type="evidence" value="ECO:0007669"/>
    <property type="project" value="TreeGrafter"/>
</dbReference>
<dbReference type="InterPro" id="IPR042201">
    <property type="entry name" value="FH2_Formin_sf"/>
</dbReference>
<evidence type="ECO:0000313" key="5">
    <source>
        <dbReference type="Proteomes" id="UP000024635"/>
    </source>
</evidence>
<feature type="compositionally biased region" description="Pro residues" evidence="2">
    <location>
        <begin position="11"/>
        <end position="22"/>
    </location>
</feature>
<protein>
    <recommendedName>
        <fullName evidence="3">FH2 domain-containing protein</fullName>
    </recommendedName>
</protein>
<dbReference type="OrthoDB" id="1668162at2759"/>
<feature type="domain" description="FH2" evidence="3">
    <location>
        <begin position="371"/>
        <end position="741"/>
    </location>
</feature>
<comment type="similarity">
    <text evidence="1">Belongs to the formin homology family.</text>
</comment>
<feature type="compositionally biased region" description="Low complexity" evidence="2">
    <location>
        <begin position="239"/>
        <end position="251"/>
    </location>
</feature>
<dbReference type="Proteomes" id="UP000024635">
    <property type="component" value="Unassembled WGS sequence"/>
</dbReference>
<dbReference type="SUPFAM" id="SSF101447">
    <property type="entry name" value="Formin homology 2 domain (FH2 domain)"/>
    <property type="match status" value="1"/>
</dbReference>